<evidence type="ECO:0000313" key="8">
    <source>
        <dbReference type="EMBL" id="KER24412.1"/>
    </source>
</evidence>
<dbReference type="InterPro" id="IPR003902">
    <property type="entry name" value="Tscrpt_reg_GCM"/>
</dbReference>
<evidence type="ECO:0000256" key="1">
    <source>
        <dbReference type="ARBA" id="ARBA00022473"/>
    </source>
</evidence>
<dbReference type="PANTHER" id="PTHR12414">
    <property type="entry name" value="GLIAL CELLS MISSING RELATED/GLIDE"/>
    <property type="match status" value="1"/>
</dbReference>
<feature type="region of interest" description="Disordered" evidence="6">
    <location>
        <begin position="918"/>
        <end position="952"/>
    </location>
</feature>
<keyword evidence="5" id="KW-0539">Nucleus</keyword>
<dbReference type="InterPro" id="IPR043021">
    <property type="entry name" value="GCM_small"/>
</dbReference>
<dbReference type="RefSeq" id="XP_009171849.1">
    <property type="nucleotide sequence ID" value="XM_009173585.1"/>
</dbReference>
<evidence type="ECO:0000313" key="9">
    <source>
        <dbReference type="Proteomes" id="UP000054324"/>
    </source>
</evidence>
<dbReference type="PANTHER" id="PTHR12414:SF8">
    <property type="entry name" value="TRANSCRIPTION FACTOR GLIAL CELLS MISSING-RELATED"/>
    <property type="match status" value="1"/>
</dbReference>
<proteinExistence type="predicted"/>
<feature type="compositionally biased region" description="Low complexity" evidence="6">
    <location>
        <begin position="934"/>
        <end position="944"/>
    </location>
</feature>
<dbReference type="Gene3D" id="2.20.25.670">
    <property type="entry name" value="GCM domain, large subdomain"/>
    <property type="match status" value="1"/>
</dbReference>
<dbReference type="InterPro" id="IPR039791">
    <property type="entry name" value="GCM"/>
</dbReference>
<evidence type="ECO:0000256" key="2">
    <source>
        <dbReference type="ARBA" id="ARBA00023015"/>
    </source>
</evidence>
<dbReference type="CTD" id="20322104"/>
<feature type="region of interest" description="Disordered" evidence="6">
    <location>
        <begin position="546"/>
        <end position="575"/>
    </location>
</feature>
<feature type="domain" description="GCM" evidence="7">
    <location>
        <begin position="279"/>
        <end position="437"/>
    </location>
</feature>
<organism evidence="8 9">
    <name type="scientific">Opisthorchis viverrini</name>
    <name type="common">Southeast Asian liver fluke</name>
    <dbReference type="NCBI Taxonomy" id="6198"/>
    <lineage>
        <taxon>Eukaryota</taxon>
        <taxon>Metazoa</taxon>
        <taxon>Spiralia</taxon>
        <taxon>Lophotrochozoa</taxon>
        <taxon>Platyhelminthes</taxon>
        <taxon>Trematoda</taxon>
        <taxon>Digenea</taxon>
        <taxon>Opisthorchiida</taxon>
        <taxon>Opisthorchiata</taxon>
        <taxon>Opisthorchiidae</taxon>
        <taxon>Opisthorchis</taxon>
    </lineage>
</organism>
<keyword evidence="9" id="KW-1185">Reference proteome</keyword>
<dbReference type="GO" id="GO:0005634">
    <property type="term" value="C:nucleus"/>
    <property type="evidence" value="ECO:0007669"/>
    <property type="project" value="TreeGrafter"/>
</dbReference>
<protein>
    <recommendedName>
        <fullName evidence="7">GCM domain-containing protein</fullName>
    </recommendedName>
</protein>
<dbReference type="GO" id="GO:0042063">
    <property type="term" value="P:gliogenesis"/>
    <property type="evidence" value="ECO:0007669"/>
    <property type="project" value="TreeGrafter"/>
</dbReference>
<keyword evidence="1" id="KW-0217">Developmental protein</keyword>
<feature type="compositionally biased region" description="Polar residues" evidence="6">
    <location>
        <begin position="453"/>
        <end position="469"/>
    </location>
</feature>
<dbReference type="GO" id="GO:0000978">
    <property type="term" value="F:RNA polymerase II cis-regulatory region sequence-specific DNA binding"/>
    <property type="evidence" value="ECO:0007669"/>
    <property type="project" value="TreeGrafter"/>
</dbReference>
<gene>
    <name evidence="8" type="ORF">T265_07925</name>
</gene>
<name>A0A074ZFJ6_OPIVI</name>
<keyword evidence="3" id="KW-0238">DNA-binding</keyword>
<dbReference type="Pfam" id="PF03615">
    <property type="entry name" value="GCM"/>
    <property type="match status" value="1"/>
</dbReference>
<feature type="region of interest" description="Disordered" evidence="6">
    <location>
        <begin position="448"/>
        <end position="491"/>
    </location>
</feature>
<evidence type="ECO:0000256" key="4">
    <source>
        <dbReference type="ARBA" id="ARBA00023163"/>
    </source>
</evidence>
<keyword evidence="4" id="KW-0804">Transcription</keyword>
<dbReference type="InterPro" id="IPR043020">
    <property type="entry name" value="GCM_large"/>
</dbReference>
<dbReference type="KEGG" id="ovi:T265_07925"/>
<dbReference type="OrthoDB" id="6241117at2759"/>
<dbReference type="Proteomes" id="UP000054324">
    <property type="component" value="Unassembled WGS sequence"/>
</dbReference>
<dbReference type="InterPro" id="IPR036115">
    <property type="entry name" value="GCM_dom_sf"/>
</dbReference>
<dbReference type="GeneID" id="20322104"/>
<dbReference type="SUPFAM" id="SSF90073">
    <property type="entry name" value="GCM domain"/>
    <property type="match status" value="1"/>
</dbReference>
<feature type="compositionally biased region" description="Basic residues" evidence="6">
    <location>
        <begin position="555"/>
        <end position="564"/>
    </location>
</feature>
<accession>A0A074ZFJ6</accession>
<feature type="region of interest" description="Disordered" evidence="6">
    <location>
        <begin position="1"/>
        <end position="23"/>
    </location>
</feature>
<dbReference type="Gene3D" id="3.30.70.3530">
    <property type="entry name" value="GCM motif"/>
    <property type="match status" value="1"/>
</dbReference>
<dbReference type="GO" id="GO:0001228">
    <property type="term" value="F:DNA-binding transcription activator activity, RNA polymerase II-specific"/>
    <property type="evidence" value="ECO:0007669"/>
    <property type="project" value="InterPro"/>
</dbReference>
<keyword evidence="2" id="KW-0805">Transcription regulation</keyword>
<evidence type="ECO:0000256" key="3">
    <source>
        <dbReference type="ARBA" id="ARBA00023125"/>
    </source>
</evidence>
<dbReference type="PROSITE" id="PS50807">
    <property type="entry name" value="GCM"/>
    <property type="match status" value="1"/>
</dbReference>
<evidence type="ECO:0000256" key="6">
    <source>
        <dbReference type="SAM" id="MobiDB-lite"/>
    </source>
</evidence>
<evidence type="ECO:0000256" key="5">
    <source>
        <dbReference type="ARBA" id="ARBA00023242"/>
    </source>
</evidence>
<sequence length="1053" mass="115103">MLGVISPHVDNNKNSPGGMAAAAPTAASTSTTCWNWESTGVPSIIDFDPPSPIPAYRSASATSISAATISTTAMEPASPVFDIANRSPLNQVRVYNFPNTTASPGLLVDCLTLHTTSNRSSNLSTSSEYTTLDSDSTPVYYATLSSPVAYYNGLSSSNHGAPLSLPELVQKAGQSTHDVSAETLSNPSILESTCTILPPLVTPYEATRTGRHQPNRGTTFAEGPVLPNGLKECGAPSHHWDIKDVKLPRLSLNSRNQVKSRGEKPYASEKEFSAVAKMMRALLTLPELPNVVPTFDPYELWPTGHCRRIYSQACERARRHQSGWAMRNTNNHNPQVLKKSCLGVLECSAGCLVHGKPLSLRPAICDKARKKQINRMCITPGCSGRLVLRNCRGHSGYPVTHFWRFANGAVYFEAKGEHDHNRPSLKTFGLSESYSSFDVDLTTFGRSPVSKRSGLTNTNPGASSPLTDNSKIESDGLLEEEETTDGMAFSMPSPFERLKGKCKKDVLIDPSPWVNNSSKQATSLNRLCRDKKNKVEPLPTILFGQPSSLNEGISKRSKKNRCRKPSFESSRPVKSDSALRQVPKWFAEHSKSYLQKHEPYTYSNLDLSGSLSTSTELGLSSTSCQIEQSNQWTMPPVHLPVYPEGATNSSEANQTAFMLPNHCAPFNETMMISPSAYGSPFVMDIPTGPPNICSSPFSSHSSRWSSSTSSLSISSSRTHHTPTNLCAFGNGTVLSQINGFPGYPDISTEAVGGAVSSYISDSGAMETYEQNAGMMDMIQSEMSYPSGRNYATTVVHHSHATSENSLWPDPSENNFSIHFPVNEFREARMHHDEVPGFVGYSASHVQCEQLNTLWIPPDSFEIQADHSHGYNISNPTETYEPLPNPQHSAHVANEQSHSTLFQLTKSQTYQVCLDETHSSETAQNTSDMIRRSETSASSQSISSSITGDGQLFPPIHVTNQESAPLDPVGDWDTYPTTWITHPTLPPIAAAAAQCSINNQLDELPNPPLLTPMTQHVDFDKTLTTMSSNPTNWVSEKEISECTDTCIYESFNSY</sequence>
<dbReference type="AlphaFoldDB" id="A0A074ZFJ6"/>
<reference evidence="8 9" key="1">
    <citation type="submission" date="2013-11" db="EMBL/GenBank/DDBJ databases">
        <title>Opisthorchis viverrini - life in the bile duct.</title>
        <authorList>
            <person name="Young N.D."/>
            <person name="Nagarajan N."/>
            <person name="Lin S.J."/>
            <person name="Korhonen P.K."/>
            <person name="Jex A.R."/>
            <person name="Hall R.S."/>
            <person name="Safavi-Hemami H."/>
            <person name="Kaewkong W."/>
            <person name="Bertrand D."/>
            <person name="Gao S."/>
            <person name="Seet Q."/>
            <person name="Wongkham S."/>
            <person name="Teh B.T."/>
            <person name="Wongkham C."/>
            <person name="Intapan P.M."/>
            <person name="Maleewong W."/>
            <person name="Yang X."/>
            <person name="Hu M."/>
            <person name="Wang Z."/>
            <person name="Hofmann A."/>
            <person name="Sternberg P.W."/>
            <person name="Tan P."/>
            <person name="Wang J."/>
            <person name="Gasser R.B."/>
        </authorList>
    </citation>
    <scope>NUCLEOTIDE SEQUENCE [LARGE SCALE GENOMIC DNA]</scope>
</reference>
<dbReference type="EMBL" id="KL596811">
    <property type="protein sequence ID" value="KER24412.1"/>
    <property type="molecule type" value="Genomic_DNA"/>
</dbReference>
<evidence type="ECO:0000259" key="7">
    <source>
        <dbReference type="PROSITE" id="PS50807"/>
    </source>
</evidence>